<feature type="compositionally biased region" description="Low complexity" evidence="7">
    <location>
        <begin position="654"/>
        <end position="675"/>
    </location>
</feature>
<dbReference type="Proteomes" id="UP000594454">
    <property type="component" value="Chromosome 7"/>
</dbReference>
<dbReference type="EMBL" id="LR899015">
    <property type="protein sequence ID" value="CAD7094142.1"/>
    <property type="molecule type" value="Genomic_DNA"/>
</dbReference>
<feature type="region of interest" description="Disordered" evidence="7">
    <location>
        <begin position="211"/>
        <end position="233"/>
    </location>
</feature>
<dbReference type="SUPFAM" id="SSF47459">
    <property type="entry name" value="HLH, helix-loop-helix DNA-binding domain"/>
    <property type="match status" value="1"/>
</dbReference>
<dbReference type="FunCoup" id="A0A7R8V740">
    <property type="interactions" value="278"/>
</dbReference>
<keyword evidence="5" id="KW-0804">Transcription</keyword>
<feature type="compositionally biased region" description="Polar residues" evidence="7">
    <location>
        <begin position="319"/>
        <end position="336"/>
    </location>
</feature>
<protein>
    <recommendedName>
        <fullName evidence="8">BHLH domain-containing protein</fullName>
    </recommendedName>
</protein>
<dbReference type="PANTHER" id="PTHR45776:SF2">
    <property type="entry name" value="MIP04163P"/>
    <property type="match status" value="1"/>
</dbReference>
<evidence type="ECO:0000256" key="3">
    <source>
        <dbReference type="ARBA" id="ARBA00023015"/>
    </source>
</evidence>
<keyword evidence="10" id="KW-1185">Reference proteome</keyword>
<feature type="region of interest" description="Disordered" evidence="7">
    <location>
        <begin position="646"/>
        <end position="719"/>
    </location>
</feature>
<feature type="compositionally biased region" description="Low complexity" evidence="7">
    <location>
        <begin position="217"/>
        <end position="226"/>
    </location>
</feature>
<dbReference type="InterPro" id="IPR036638">
    <property type="entry name" value="HLH_DNA-bd_sf"/>
</dbReference>
<feature type="domain" description="BHLH" evidence="8">
    <location>
        <begin position="484"/>
        <end position="543"/>
    </location>
</feature>
<dbReference type="SMART" id="SM00353">
    <property type="entry name" value="HLH"/>
    <property type="match status" value="1"/>
</dbReference>
<name>A0A7R8V740_HERIL</name>
<keyword evidence="3" id="KW-0805">Transcription regulation</keyword>
<evidence type="ECO:0000313" key="10">
    <source>
        <dbReference type="Proteomes" id="UP000594454"/>
    </source>
</evidence>
<evidence type="ECO:0000256" key="2">
    <source>
        <dbReference type="ARBA" id="ARBA00008289"/>
    </source>
</evidence>
<evidence type="ECO:0000256" key="1">
    <source>
        <dbReference type="ARBA" id="ARBA00004123"/>
    </source>
</evidence>
<dbReference type="Pfam" id="PF15951">
    <property type="entry name" value="MITF_TFEB_C_3_N"/>
    <property type="match status" value="1"/>
</dbReference>
<dbReference type="PROSITE" id="PS50888">
    <property type="entry name" value="BHLH"/>
    <property type="match status" value="1"/>
</dbReference>
<dbReference type="CDD" id="cd18926">
    <property type="entry name" value="bHLHzip_MITF"/>
    <property type="match status" value="1"/>
</dbReference>
<evidence type="ECO:0000256" key="4">
    <source>
        <dbReference type="ARBA" id="ARBA00023125"/>
    </source>
</evidence>
<keyword evidence="4" id="KW-0238">DNA-binding</keyword>
<comment type="similarity">
    <text evidence="2">Belongs to the MiT/TFE family.</text>
</comment>
<feature type="region of interest" description="Disordered" evidence="7">
    <location>
        <begin position="314"/>
        <end position="336"/>
    </location>
</feature>
<proteinExistence type="inferred from homology"/>
<evidence type="ECO:0000259" key="8">
    <source>
        <dbReference type="PROSITE" id="PS50888"/>
    </source>
</evidence>
<organism evidence="9 10">
    <name type="scientific">Hermetia illucens</name>
    <name type="common">Black soldier fly</name>
    <dbReference type="NCBI Taxonomy" id="343691"/>
    <lineage>
        <taxon>Eukaryota</taxon>
        <taxon>Metazoa</taxon>
        <taxon>Ecdysozoa</taxon>
        <taxon>Arthropoda</taxon>
        <taxon>Hexapoda</taxon>
        <taxon>Insecta</taxon>
        <taxon>Pterygota</taxon>
        <taxon>Neoptera</taxon>
        <taxon>Endopterygota</taxon>
        <taxon>Diptera</taxon>
        <taxon>Brachycera</taxon>
        <taxon>Stratiomyomorpha</taxon>
        <taxon>Stratiomyidae</taxon>
        <taxon>Hermetiinae</taxon>
        <taxon>Hermetia</taxon>
    </lineage>
</organism>
<dbReference type="GO" id="GO:0005634">
    <property type="term" value="C:nucleus"/>
    <property type="evidence" value="ECO:0007669"/>
    <property type="project" value="UniProtKB-SubCell"/>
</dbReference>
<dbReference type="AlphaFoldDB" id="A0A7R8V740"/>
<evidence type="ECO:0000256" key="5">
    <source>
        <dbReference type="ARBA" id="ARBA00023163"/>
    </source>
</evidence>
<dbReference type="PANTHER" id="PTHR45776">
    <property type="entry name" value="MIP04163P"/>
    <property type="match status" value="1"/>
</dbReference>
<keyword evidence="6" id="KW-0539">Nucleus</keyword>
<feature type="region of interest" description="Disordered" evidence="7">
    <location>
        <begin position="158"/>
        <end position="178"/>
    </location>
</feature>
<evidence type="ECO:0000256" key="7">
    <source>
        <dbReference type="SAM" id="MobiDB-lite"/>
    </source>
</evidence>
<dbReference type="GO" id="GO:0000978">
    <property type="term" value="F:RNA polymerase II cis-regulatory region sequence-specific DNA binding"/>
    <property type="evidence" value="ECO:0007669"/>
    <property type="project" value="TreeGrafter"/>
</dbReference>
<dbReference type="InParanoid" id="A0A7R8V740"/>
<sequence>MEMNESGIDLNFDFDFDYSVFDDLIGPDNQQDVMFYELKSKTVPEETDFKPTEMISDCYDMQQQQGCEGQCYTKSTCFADNAFQDRSNNTTERCSQYGLGEIGSHQLQETTSSTTLSSQPMRNIRVTVGIDEDLQMILEMDPSIVDLGGTPIVEEPRVLGLPPLTGGPTFKTATPTNRTQLKQQLQREQLQELERRDAEKRVAQQQLLHNQKHFQQTPTPSSSTTPLVFQQHQPQGSVIGQSTPLKVPLQSIGVDVPPQVLQVKTVLENPTRYHVIQKQKNQVRQYLSESFKQSDWDSQLLPFCRIANEKLPSNEKNDVTSTADSNNDVMSTSKDGKGCNNSASQICLQHKQQAHPNNENLPGVLDYGCVSTSDGSGTKNIHPVNNSNGNNSATGPTSVISLFQNQYTNALTASPDNAMSPSLSSVATSNSETEDMLEDIIAFQSSALADSLKLDTPYPSELKIKQEPQQLTDAEMHALAKDRQKKDNHNLIERRRRFNINDRIKELGTLLPKNNDPYYEVVRDIRPNKGTILKSSVDYIKCLKHEINRLKQNEYRQKQVEYQNRRLLMRVQELEIQAKSHGLPVSEFSIASYSAPTSNLYIKSFSPSLSNTHHSASLIPDIVGKMPDVVSEAALSMSQMEDLMEDEHPVNGDPMLSSSHHVLSSPHSPTSSISLRGSTNEGNCDVTDYGGGGRESSGPLNCSPRHRSHTRSSSPCSSHHLHKNDGFLDGGTCTNSHCGDPLLSLTHTHHSVDLSSCMGDSILSSSHNLLPASPHRSNMDSILSSPDTDSLALKDDIKISVL</sequence>
<dbReference type="GO" id="GO:0046983">
    <property type="term" value="F:protein dimerization activity"/>
    <property type="evidence" value="ECO:0007669"/>
    <property type="project" value="InterPro"/>
</dbReference>
<gene>
    <name evidence="9" type="ORF">HERILL_LOCUS16369</name>
</gene>
<dbReference type="OrthoDB" id="6242697at2759"/>
<dbReference type="InterPro" id="IPR031867">
    <property type="entry name" value="MiT/TFE_N"/>
</dbReference>
<dbReference type="Gene3D" id="4.10.280.10">
    <property type="entry name" value="Helix-loop-helix DNA-binding domain"/>
    <property type="match status" value="1"/>
</dbReference>
<reference evidence="9 10" key="1">
    <citation type="submission" date="2020-11" db="EMBL/GenBank/DDBJ databases">
        <authorList>
            <person name="Wallbank WR R."/>
            <person name="Pardo Diaz C."/>
            <person name="Kozak K."/>
            <person name="Martin S."/>
            <person name="Jiggins C."/>
            <person name="Moest M."/>
            <person name="Warren A I."/>
            <person name="Generalovic N T."/>
            <person name="Byers J.R.P. K."/>
            <person name="Montejo-Kovacevich G."/>
            <person name="Yen C E."/>
        </authorList>
    </citation>
    <scope>NUCLEOTIDE SEQUENCE [LARGE SCALE GENOMIC DNA]</scope>
</reference>
<dbReference type="GO" id="GO:0000981">
    <property type="term" value="F:DNA-binding transcription factor activity, RNA polymerase II-specific"/>
    <property type="evidence" value="ECO:0007669"/>
    <property type="project" value="TreeGrafter"/>
</dbReference>
<evidence type="ECO:0000313" key="9">
    <source>
        <dbReference type="EMBL" id="CAD7094142.1"/>
    </source>
</evidence>
<evidence type="ECO:0000256" key="6">
    <source>
        <dbReference type="ARBA" id="ARBA00023242"/>
    </source>
</evidence>
<comment type="subcellular location">
    <subcellularLocation>
        <location evidence="1">Nucleus</location>
    </subcellularLocation>
</comment>
<dbReference type="Pfam" id="PF00010">
    <property type="entry name" value="HLH"/>
    <property type="match status" value="1"/>
</dbReference>
<accession>A0A7R8V740</accession>
<dbReference type="InterPro" id="IPR011598">
    <property type="entry name" value="bHLH_dom"/>
</dbReference>